<comment type="caution">
    <text evidence="3">The sequence shown here is derived from an EMBL/GenBank/DDBJ whole genome shotgun (WGS) entry which is preliminary data.</text>
</comment>
<protein>
    <submittedName>
        <fullName evidence="3">Tripartite tricarboxylate transporter substrate binding protein</fullName>
    </submittedName>
</protein>
<dbReference type="CDD" id="cd07012">
    <property type="entry name" value="PBP2_Bug_TTT"/>
    <property type="match status" value="1"/>
</dbReference>
<dbReference type="Proteomes" id="UP000264036">
    <property type="component" value="Unassembled WGS sequence"/>
</dbReference>
<sequence length="324" mass="34076">MNKILAAITASLLLPIVAQANDYPSRPISMIVPYAPGGSTDALARVIADAMSKALNQTIVVENVGGGGGIIGLQKLMHAKADGYTISFGNMGNFAIAGTLYPKANYDPRRDLEPIGLVASVPMVLSVSKKSGIKSMKELLEKSQGSQKQLNFGNSGAGSTGHISSVYFNSVTNGNVEQISYRGAGPSIADLMAGTLDAVIDQTVTMIPASKGGRILPIAISGDKRVEQLPNVPTFKEAGVPAFDMKVWNAIVAPKGTPSAVIDTLSTALEASFSNNEVIAKMETFAAPIPPKKERGPAALEQLIDSEVERFATLIRDNNIHVNE</sequence>
<dbReference type="Gene3D" id="3.40.190.150">
    <property type="entry name" value="Bordetella uptake gene, domain 1"/>
    <property type="match status" value="1"/>
</dbReference>
<dbReference type="Pfam" id="PF03401">
    <property type="entry name" value="TctC"/>
    <property type="match status" value="1"/>
</dbReference>
<dbReference type="PANTHER" id="PTHR42928:SF5">
    <property type="entry name" value="BLR1237 PROTEIN"/>
    <property type="match status" value="1"/>
</dbReference>
<evidence type="ECO:0000256" key="2">
    <source>
        <dbReference type="SAM" id="SignalP"/>
    </source>
</evidence>
<proteinExistence type="inferred from homology"/>
<name>A0A356LE22_9BURK</name>
<evidence type="ECO:0000313" key="3">
    <source>
        <dbReference type="EMBL" id="HBP28765.1"/>
    </source>
</evidence>
<dbReference type="AlphaFoldDB" id="A0A356LE22"/>
<dbReference type="InterPro" id="IPR042100">
    <property type="entry name" value="Bug_dom1"/>
</dbReference>
<dbReference type="Gene3D" id="3.40.190.10">
    <property type="entry name" value="Periplasmic binding protein-like II"/>
    <property type="match status" value="1"/>
</dbReference>
<dbReference type="InterPro" id="IPR005064">
    <property type="entry name" value="BUG"/>
</dbReference>
<accession>A0A356LE22</accession>
<dbReference type="SUPFAM" id="SSF53850">
    <property type="entry name" value="Periplasmic binding protein-like II"/>
    <property type="match status" value="1"/>
</dbReference>
<feature type="signal peptide" evidence="2">
    <location>
        <begin position="1"/>
        <end position="20"/>
    </location>
</feature>
<dbReference type="EMBL" id="DOEK01000008">
    <property type="protein sequence ID" value="HBP28765.1"/>
    <property type="molecule type" value="Genomic_DNA"/>
</dbReference>
<gene>
    <name evidence="3" type="ORF">DD666_05050</name>
</gene>
<feature type="chain" id="PRO_5016694452" evidence="2">
    <location>
        <begin position="21"/>
        <end position="324"/>
    </location>
</feature>
<keyword evidence="2" id="KW-0732">Signal</keyword>
<evidence type="ECO:0000313" key="4">
    <source>
        <dbReference type="Proteomes" id="UP000264036"/>
    </source>
</evidence>
<comment type="similarity">
    <text evidence="1">Belongs to the UPF0065 (bug) family.</text>
</comment>
<dbReference type="PIRSF" id="PIRSF017082">
    <property type="entry name" value="YflP"/>
    <property type="match status" value="1"/>
</dbReference>
<organism evidence="3 4">
    <name type="scientific">Advenella kashmirensis</name>
    <dbReference type="NCBI Taxonomy" id="310575"/>
    <lineage>
        <taxon>Bacteria</taxon>
        <taxon>Pseudomonadati</taxon>
        <taxon>Pseudomonadota</taxon>
        <taxon>Betaproteobacteria</taxon>
        <taxon>Burkholderiales</taxon>
        <taxon>Alcaligenaceae</taxon>
    </lineage>
</organism>
<dbReference type="PANTHER" id="PTHR42928">
    <property type="entry name" value="TRICARBOXYLATE-BINDING PROTEIN"/>
    <property type="match status" value="1"/>
</dbReference>
<evidence type="ECO:0000256" key="1">
    <source>
        <dbReference type="ARBA" id="ARBA00006987"/>
    </source>
</evidence>
<reference evidence="3 4" key="1">
    <citation type="journal article" date="2018" name="Nat. Biotechnol.">
        <title>A standardized bacterial taxonomy based on genome phylogeny substantially revises the tree of life.</title>
        <authorList>
            <person name="Parks D.H."/>
            <person name="Chuvochina M."/>
            <person name="Waite D.W."/>
            <person name="Rinke C."/>
            <person name="Skarshewski A."/>
            <person name="Chaumeil P.A."/>
            <person name="Hugenholtz P."/>
        </authorList>
    </citation>
    <scope>NUCLEOTIDE SEQUENCE [LARGE SCALE GENOMIC DNA]</scope>
    <source>
        <strain evidence="3">UBA10707</strain>
    </source>
</reference>